<dbReference type="PANTHER" id="PTHR30535">
    <property type="entry name" value="VITAMIN B12-BINDING PROTEIN"/>
    <property type="match status" value="1"/>
</dbReference>
<dbReference type="EMBL" id="REFJ01000001">
    <property type="protein sequence ID" value="RMA82376.1"/>
    <property type="molecule type" value="Genomic_DNA"/>
</dbReference>
<organism evidence="1 2">
    <name type="scientific">Umboniibacter marinipuniceus</name>
    <dbReference type="NCBI Taxonomy" id="569599"/>
    <lineage>
        <taxon>Bacteria</taxon>
        <taxon>Pseudomonadati</taxon>
        <taxon>Pseudomonadota</taxon>
        <taxon>Gammaproteobacteria</taxon>
        <taxon>Cellvibrionales</taxon>
        <taxon>Cellvibrionaceae</taxon>
        <taxon>Umboniibacter</taxon>
    </lineage>
</organism>
<dbReference type="Proteomes" id="UP000267187">
    <property type="component" value="Unassembled WGS sequence"/>
</dbReference>
<dbReference type="AlphaFoldDB" id="A0A3M0ACW2"/>
<dbReference type="SUPFAM" id="SSF53807">
    <property type="entry name" value="Helical backbone' metal receptor"/>
    <property type="match status" value="1"/>
</dbReference>
<comment type="caution">
    <text evidence="1">The sequence shown here is derived from an EMBL/GenBank/DDBJ whole genome shotgun (WGS) entry which is preliminary data.</text>
</comment>
<protein>
    <submittedName>
        <fullName evidence="1">Iron complex transport system substrate-binding protein</fullName>
    </submittedName>
</protein>
<proteinExistence type="predicted"/>
<dbReference type="GO" id="GO:0071281">
    <property type="term" value="P:cellular response to iron ion"/>
    <property type="evidence" value="ECO:0007669"/>
    <property type="project" value="TreeGrafter"/>
</dbReference>
<sequence>MASWAALLLSSLATASDRPERVISLDLCSDWLLAHYAEPSQILALSPLSASYKGPIDTTSYALHDGSLEQLISLNPDLIVVGQYNAWLLRERLTALGYPVKILTLPQTLAAVDEQNSTLLSWLSPEQPYEAQYQPAPPLSEDAPLLLKLGSNGIATGLDTFENQLLEQIGFRNYSDHSGYAAIDLEGVIASPPDRLLIAAPQSPALANLVFDHPIWKQLLKPQQIYSSDDWRWQCPGPWTFKLIEELRAWR</sequence>
<keyword evidence="2" id="KW-1185">Reference proteome</keyword>
<name>A0A3M0ACW2_9GAMM</name>
<reference evidence="1 2" key="1">
    <citation type="submission" date="2018-10" db="EMBL/GenBank/DDBJ databases">
        <title>Genomic Encyclopedia of Type Strains, Phase IV (KMG-IV): sequencing the most valuable type-strain genomes for metagenomic binning, comparative biology and taxonomic classification.</title>
        <authorList>
            <person name="Goeker M."/>
        </authorList>
    </citation>
    <scope>NUCLEOTIDE SEQUENCE [LARGE SCALE GENOMIC DNA]</scope>
    <source>
        <strain evidence="1 2">DSM 25080</strain>
    </source>
</reference>
<accession>A0A3M0ACW2</accession>
<dbReference type="Gene3D" id="3.40.50.1980">
    <property type="entry name" value="Nitrogenase molybdenum iron protein domain"/>
    <property type="match status" value="2"/>
</dbReference>
<dbReference type="PANTHER" id="PTHR30535:SF34">
    <property type="entry name" value="MOLYBDATE-BINDING PROTEIN MOLA"/>
    <property type="match status" value="1"/>
</dbReference>
<dbReference type="InterPro" id="IPR050902">
    <property type="entry name" value="ABC_Transporter_SBP"/>
</dbReference>
<evidence type="ECO:0000313" key="2">
    <source>
        <dbReference type="Proteomes" id="UP000267187"/>
    </source>
</evidence>
<gene>
    <name evidence="1" type="ORF">DFR27_0325</name>
</gene>
<evidence type="ECO:0000313" key="1">
    <source>
        <dbReference type="EMBL" id="RMA82376.1"/>
    </source>
</evidence>